<comment type="function">
    <text evidence="1">In eubacteria ppGpp (guanosine 3'-diphosphate 5'-diphosphate) is a mediator of the stringent response that coordinates a variety of cellular activities in response to changes in nutritional abundance.</text>
</comment>
<dbReference type="CDD" id="cd00077">
    <property type="entry name" value="HDc"/>
    <property type="match status" value="1"/>
</dbReference>
<dbReference type="GO" id="GO:0015969">
    <property type="term" value="P:guanosine tetraphosphate metabolic process"/>
    <property type="evidence" value="ECO:0007669"/>
    <property type="project" value="InterPro"/>
</dbReference>
<dbReference type="InterPro" id="IPR007685">
    <property type="entry name" value="RelA_SpoT"/>
</dbReference>
<dbReference type="SMART" id="SM00471">
    <property type="entry name" value="HDc"/>
    <property type="match status" value="1"/>
</dbReference>
<dbReference type="PANTHER" id="PTHR21262">
    <property type="entry name" value="GUANOSINE-3',5'-BIS DIPHOSPHATE 3'-PYROPHOSPHOHYDROLASE"/>
    <property type="match status" value="1"/>
</dbReference>
<gene>
    <name evidence="4" type="ORF">HMPREF2086_00595</name>
</gene>
<dbReference type="RefSeq" id="WP_023927320.1">
    <property type="nucleotide sequence ID" value="NZ_KI669454.1"/>
</dbReference>
<organism evidence="4 5">
    <name type="scientific">Helicobacter macacae MIT 99-5501</name>
    <dbReference type="NCBI Taxonomy" id="1357400"/>
    <lineage>
        <taxon>Bacteria</taxon>
        <taxon>Pseudomonadati</taxon>
        <taxon>Campylobacterota</taxon>
        <taxon>Epsilonproteobacteria</taxon>
        <taxon>Campylobacterales</taxon>
        <taxon>Helicobacteraceae</taxon>
        <taxon>Helicobacter</taxon>
    </lineage>
</organism>
<dbReference type="GO" id="GO:0008728">
    <property type="term" value="F:GTP diphosphokinase activity"/>
    <property type="evidence" value="ECO:0007669"/>
    <property type="project" value="TreeGrafter"/>
</dbReference>
<dbReference type="Gene3D" id="1.10.3210.10">
    <property type="entry name" value="Hypothetical protein af1432"/>
    <property type="match status" value="1"/>
</dbReference>
<evidence type="ECO:0000259" key="3">
    <source>
        <dbReference type="SMART" id="SM00954"/>
    </source>
</evidence>
<dbReference type="eggNOG" id="COG0317">
    <property type="taxonomic scope" value="Bacteria"/>
</dbReference>
<dbReference type="CDD" id="cd05399">
    <property type="entry name" value="NT_Rel-Spo_like"/>
    <property type="match status" value="1"/>
</dbReference>
<dbReference type="FunFam" id="1.10.3210.10:FF:000001">
    <property type="entry name" value="GTP pyrophosphokinase RelA"/>
    <property type="match status" value="1"/>
</dbReference>
<dbReference type="EMBL" id="AZJI01000001">
    <property type="protein sequence ID" value="ETD25255.1"/>
    <property type="molecule type" value="Genomic_DNA"/>
</dbReference>
<dbReference type="HOGENOM" id="CLU_012300_3_0_7"/>
<feature type="domain" description="HD/PDEase" evidence="2">
    <location>
        <begin position="48"/>
        <end position="168"/>
    </location>
</feature>
<evidence type="ECO:0000313" key="4">
    <source>
        <dbReference type="EMBL" id="ETD25255.1"/>
    </source>
</evidence>
<feature type="domain" description="RelA/SpoT" evidence="3">
    <location>
        <begin position="253"/>
        <end position="362"/>
    </location>
</feature>
<evidence type="ECO:0008006" key="6">
    <source>
        <dbReference type="Google" id="ProtNLM"/>
    </source>
</evidence>
<dbReference type="Gene3D" id="3.10.20.30">
    <property type="match status" value="1"/>
</dbReference>
<dbReference type="SUPFAM" id="SSF55021">
    <property type="entry name" value="ACT-like"/>
    <property type="match status" value="1"/>
</dbReference>
<dbReference type="InterPro" id="IPR004811">
    <property type="entry name" value="RelA/Spo_fam"/>
</dbReference>
<dbReference type="GO" id="GO:0008893">
    <property type="term" value="F:guanosine-3',5'-bis(diphosphate) 3'-diphosphatase activity"/>
    <property type="evidence" value="ECO:0007669"/>
    <property type="project" value="TreeGrafter"/>
</dbReference>
<dbReference type="Proteomes" id="UP000018731">
    <property type="component" value="Unassembled WGS sequence"/>
</dbReference>
<name>V8CE04_9HELI</name>
<dbReference type="NCBIfam" id="TIGR00691">
    <property type="entry name" value="spoT_relA"/>
    <property type="match status" value="1"/>
</dbReference>
<reference evidence="4 5" key="1">
    <citation type="journal article" date="2014" name="Genome Announc.">
        <title>Draft genome sequences of six enterohepatic helicobacter species isolated from humans and one from rhesus macaques.</title>
        <authorList>
            <person name="Shen Z."/>
            <person name="Sheh A."/>
            <person name="Young S.K."/>
            <person name="Abouelliel A."/>
            <person name="Ward D.V."/>
            <person name="Earl A.M."/>
            <person name="Fox J.G."/>
        </authorList>
    </citation>
    <scope>NUCLEOTIDE SEQUENCE [LARGE SCALE GENOMIC DNA]</scope>
    <source>
        <strain evidence="4 5">MIT 99-5501</strain>
    </source>
</reference>
<evidence type="ECO:0000313" key="5">
    <source>
        <dbReference type="Proteomes" id="UP000018731"/>
    </source>
</evidence>
<evidence type="ECO:0000256" key="1">
    <source>
        <dbReference type="RuleBase" id="RU003847"/>
    </source>
</evidence>
<dbReference type="InterPro" id="IPR012676">
    <property type="entry name" value="TGS-like"/>
</dbReference>
<dbReference type="InterPro" id="IPR003607">
    <property type="entry name" value="HD/PDEase_dom"/>
</dbReference>
<dbReference type="InterPro" id="IPR043519">
    <property type="entry name" value="NT_sf"/>
</dbReference>
<dbReference type="PANTHER" id="PTHR21262:SF36">
    <property type="entry name" value="BIFUNCTIONAL (P)PPGPP SYNTHASE_HYDROLASE SPOT"/>
    <property type="match status" value="1"/>
</dbReference>
<protein>
    <recommendedName>
        <fullName evidence="6">TGS domain-containing protein</fullName>
    </recommendedName>
</protein>
<dbReference type="SUPFAM" id="SSF81301">
    <property type="entry name" value="Nucleotidyltransferase"/>
    <property type="match status" value="1"/>
</dbReference>
<dbReference type="PATRIC" id="fig|1357400.3.peg.815"/>
<sequence length="715" mass="81546">MEIFTQVQQLRTFADAKAFLSSLCEITPNISRAIVCAQENHEGQFRKSGEPYIVHPLCVACLTAFYGGDEAMVCAALLHDVVEDTEINLDNVKKDFGEAVALLVDGLTKIDEIREEELGAKSANQRLAISALTFRKMLIAAVNDPRVLVIKISDRLHNMLTLDSLSEEKRLRIAKETLVVYAPIAHRLGISSIKNELEDKSFFYIFPQEYAKIQDFLKDNNQPLTLQLNDFSQTIQALLLQNGFTESSFKLEYRIKRPYSMYLKMQRKGIGIDEILDLLAMRVLVGNVLDCYKVLGIVHSEFKPIISRFKDYIALPKENAYQTIHTTVFDKSRVFEVQIRTFDMHKNAEFGVAAHWKYKSDGSISPSLEWLQNLQYQNNDIEEFYELAKNDLYREDIVVFSPDGDTFSLPLGAVALDYAYLIHTKLGDHAKTAYINNQESSLLQRLKSGDIVRILSDPQENPKCTWIDAVKTSRAKNQLKIQAQNRIKEVEKKAAINILATIFSKDPTIFGRYLSIRGLDRDLVRCVNDEAYLLKMCEKIKSSFAIGSNPFVKIRFNMLKPKHIELDNFIFCSNHTINGVGFDYCCRPKYGDSIMGVLTSQKVIVHHKLCDKLKDIIKEGQTMVQTKWAQINKHAYKVIVSLEDKQGMLSTFINTLAKQGCNVLSINYSGYNSQTASYCEVIFDTEDKNYKKIKDILSTKFSIIEFSNFKDAYKS</sequence>
<accession>V8CE04</accession>
<comment type="caution">
    <text evidence="4">The sequence shown here is derived from an EMBL/GenBank/DDBJ whole genome shotgun (WGS) entry which is preliminary data.</text>
</comment>
<dbReference type="Pfam" id="PF04607">
    <property type="entry name" value="RelA_SpoT"/>
    <property type="match status" value="1"/>
</dbReference>
<dbReference type="InterPro" id="IPR004095">
    <property type="entry name" value="TGS"/>
</dbReference>
<dbReference type="GO" id="GO:0042594">
    <property type="term" value="P:response to starvation"/>
    <property type="evidence" value="ECO:0007669"/>
    <property type="project" value="TreeGrafter"/>
</dbReference>
<dbReference type="OrthoDB" id="9805041at2"/>
<dbReference type="STRING" id="1357400.HMPREF2086_00595"/>
<proteinExistence type="inferred from homology"/>
<dbReference type="SUPFAM" id="SSF109604">
    <property type="entry name" value="HD-domain/PDEase-like"/>
    <property type="match status" value="1"/>
</dbReference>
<dbReference type="Gene3D" id="3.30.460.10">
    <property type="entry name" value="Beta Polymerase, domain 2"/>
    <property type="match status" value="1"/>
</dbReference>
<dbReference type="Pfam" id="PF13328">
    <property type="entry name" value="HD_4"/>
    <property type="match status" value="1"/>
</dbReference>
<dbReference type="Pfam" id="PF02824">
    <property type="entry name" value="TGS"/>
    <property type="match status" value="1"/>
</dbReference>
<dbReference type="SMART" id="SM00954">
    <property type="entry name" value="RelA_SpoT"/>
    <property type="match status" value="1"/>
</dbReference>
<dbReference type="FunFam" id="3.10.20.30:FF:000002">
    <property type="entry name" value="GTP pyrophosphokinase (RelA/SpoT)"/>
    <property type="match status" value="1"/>
</dbReference>
<comment type="similarity">
    <text evidence="1">Belongs to the relA/spoT family.</text>
</comment>
<evidence type="ECO:0000259" key="2">
    <source>
        <dbReference type="SMART" id="SM00471"/>
    </source>
</evidence>
<dbReference type="AlphaFoldDB" id="V8CE04"/>
<keyword evidence="5" id="KW-1185">Reference proteome</keyword>
<dbReference type="GO" id="GO:0005886">
    <property type="term" value="C:plasma membrane"/>
    <property type="evidence" value="ECO:0007669"/>
    <property type="project" value="TreeGrafter"/>
</dbReference>
<dbReference type="InterPro" id="IPR012675">
    <property type="entry name" value="Beta-grasp_dom_sf"/>
</dbReference>
<dbReference type="InterPro" id="IPR045865">
    <property type="entry name" value="ACT-like_dom_sf"/>
</dbReference>
<dbReference type="SUPFAM" id="SSF81271">
    <property type="entry name" value="TGS-like"/>
    <property type="match status" value="1"/>
</dbReference>